<dbReference type="GO" id="GO:0000287">
    <property type="term" value="F:magnesium ion binding"/>
    <property type="evidence" value="ECO:0007669"/>
    <property type="project" value="InterPro"/>
</dbReference>
<dbReference type="GO" id="GO:0008897">
    <property type="term" value="F:holo-[acyl-carrier-protein] synthase activity"/>
    <property type="evidence" value="ECO:0007669"/>
    <property type="project" value="InterPro"/>
</dbReference>
<dbReference type="Pfam" id="PF01648">
    <property type="entry name" value="ACPS"/>
    <property type="match status" value="1"/>
</dbReference>
<gene>
    <name evidence="5" type="ORF">Sipo8835_25945</name>
</gene>
<protein>
    <submittedName>
        <fullName evidence="5">4'-phosphopantetheinyl transferase superfamily protein</fullName>
    </submittedName>
</protein>
<feature type="region of interest" description="Disordered" evidence="3">
    <location>
        <begin position="230"/>
        <end position="251"/>
    </location>
</feature>
<dbReference type="PANTHER" id="PTHR12215:SF10">
    <property type="entry name" value="L-AMINOADIPATE-SEMIALDEHYDE DEHYDROGENASE-PHOSPHOPANTETHEINYL TRANSFERASE"/>
    <property type="match status" value="1"/>
</dbReference>
<dbReference type="PANTHER" id="PTHR12215">
    <property type="entry name" value="PHOSPHOPANTETHEINE TRANSFERASE"/>
    <property type="match status" value="1"/>
</dbReference>
<dbReference type="Gene3D" id="3.90.470.20">
    <property type="entry name" value="4'-phosphopantetheinyl transferase domain"/>
    <property type="match status" value="1"/>
</dbReference>
<dbReference type="GO" id="GO:0019878">
    <property type="term" value="P:lysine biosynthetic process via aminoadipic acid"/>
    <property type="evidence" value="ECO:0007669"/>
    <property type="project" value="TreeGrafter"/>
</dbReference>
<comment type="similarity">
    <text evidence="1">Belongs to the P-Pant transferase superfamily. Gsp/Sfp/HetI/AcpT family.</text>
</comment>
<feature type="domain" description="4'-phosphopantetheinyl transferase" evidence="4">
    <location>
        <begin position="109"/>
        <end position="180"/>
    </location>
</feature>
<evidence type="ECO:0000259" key="4">
    <source>
        <dbReference type="Pfam" id="PF01648"/>
    </source>
</evidence>
<dbReference type="SUPFAM" id="SSF56214">
    <property type="entry name" value="4'-phosphopantetheinyl transferase"/>
    <property type="match status" value="2"/>
</dbReference>
<evidence type="ECO:0000256" key="3">
    <source>
        <dbReference type="SAM" id="MobiDB-lite"/>
    </source>
</evidence>
<evidence type="ECO:0000313" key="5">
    <source>
        <dbReference type="EMBL" id="TQE28420.1"/>
    </source>
</evidence>
<keyword evidence="2 5" id="KW-0808">Transferase</keyword>
<reference evidence="5 6" key="1">
    <citation type="submission" date="2019-03" db="EMBL/GenBank/DDBJ databases">
        <title>Comparative genomic analyses of the sweetpotato soil rot pathogen, Streptomyces ipomoeae.</title>
        <authorList>
            <person name="Ruschel Soares N."/>
            <person name="Badger J.H."/>
            <person name="Huguet-Tapia J.C."/>
            <person name="Clark C.A."/>
            <person name="Pettis G.S."/>
        </authorList>
    </citation>
    <scope>NUCLEOTIDE SEQUENCE [LARGE SCALE GENOMIC DNA]</scope>
    <source>
        <strain evidence="5 6">88-35</strain>
    </source>
</reference>
<accession>A0AAE8VZA9</accession>
<comment type="caution">
    <text evidence="5">The sequence shown here is derived from an EMBL/GenBank/DDBJ whole genome shotgun (WGS) entry which is preliminary data.</text>
</comment>
<dbReference type="AlphaFoldDB" id="A0AAE8VZA9"/>
<evidence type="ECO:0000256" key="1">
    <source>
        <dbReference type="ARBA" id="ARBA00010990"/>
    </source>
</evidence>
<dbReference type="EMBL" id="SPAZ01000212">
    <property type="protein sequence ID" value="TQE28420.1"/>
    <property type="molecule type" value="Genomic_DNA"/>
</dbReference>
<evidence type="ECO:0000256" key="2">
    <source>
        <dbReference type="ARBA" id="ARBA00022679"/>
    </source>
</evidence>
<dbReference type="InterPro" id="IPR037143">
    <property type="entry name" value="4-PPantetheinyl_Trfase_dom_sf"/>
</dbReference>
<name>A0AAE8VZA9_9ACTN</name>
<proteinExistence type="inferred from homology"/>
<dbReference type="InterPro" id="IPR050559">
    <property type="entry name" value="P-Pant_transferase_sf"/>
</dbReference>
<dbReference type="GO" id="GO:0005829">
    <property type="term" value="C:cytosol"/>
    <property type="evidence" value="ECO:0007669"/>
    <property type="project" value="TreeGrafter"/>
</dbReference>
<evidence type="ECO:0000313" key="6">
    <source>
        <dbReference type="Proteomes" id="UP000318720"/>
    </source>
</evidence>
<dbReference type="InterPro" id="IPR008278">
    <property type="entry name" value="4-PPantetheinyl_Trfase_dom"/>
</dbReference>
<sequence length="251" mass="26965">MRAGAEGWLIALHDTAERGWDDEDCRAVLSPEEARRADRFRRPASAVAYVRVRSAVRRVLAHVLGESPAEVRIAVAPGGGPVLPEHPDWYVSWSASKDALLVGVCRGAPIGVDVEVIRPVESPAQVLRTFYPSAFALGEFHEPETFFSAWTLLEAAVKATGRGLARGAREVQLYRPPGARRCALAGVRDGAGVPWSGRTERFALPRSSDEVMTAVVTRGAAVPVRLHTWRLPDAPPSGDAPRPVSGTGVAP</sequence>
<organism evidence="5 6">
    <name type="scientific">Streptomyces ipomoeae</name>
    <dbReference type="NCBI Taxonomy" id="103232"/>
    <lineage>
        <taxon>Bacteria</taxon>
        <taxon>Bacillati</taxon>
        <taxon>Actinomycetota</taxon>
        <taxon>Actinomycetes</taxon>
        <taxon>Kitasatosporales</taxon>
        <taxon>Streptomycetaceae</taxon>
        <taxon>Streptomyces</taxon>
    </lineage>
</organism>
<dbReference type="Proteomes" id="UP000318720">
    <property type="component" value="Unassembled WGS sequence"/>
</dbReference>